<evidence type="ECO:0000256" key="9">
    <source>
        <dbReference type="ARBA" id="ARBA00022556"/>
    </source>
</evidence>
<dbReference type="PANTHER" id="PTHR33908">
    <property type="entry name" value="MANNOSYLTRANSFERASE YKCB-RELATED"/>
    <property type="match status" value="1"/>
</dbReference>
<dbReference type="InterPro" id="IPR003342">
    <property type="entry name" value="ArnT-like_N"/>
</dbReference>
<feature type="transmembrane region" description="Helical" evidence="19">
    <location>
        <begin position="368"/>
        <end position="389"/>
    </location>
</feature>
<keyword evidence="10 19" id="KW-0328">Glycosyltransferase</keyword>
<evidence type="ECO:0000256" key="10">
    <source>
        <dbReference type="ARBA" id="ARBA00022676"/>
    </source>
</evidence>
<organism evidence="21 22">
    <name type="scientific">Pseudomonas nitroreducens</name>
    <dbReference type="NCBI Taxonomy" id="46680"/>
    <lineage>
        <taxon>Bacteria</taxon>
        <taxon>Pseudomonadati</taxon>
        <taxon>Pseudomonadota</taxon>
        <taxon>Gammaproteobacteria</taxon>
        <taxon>Pseudomonadales</taxon>
        <taxon>Pseudomonadaceae</taxon>
        <taxon>Pseudomonas</taxon>
    </lineage>
</organism>
<evidence type="ECO:0000256" key="16">
    <source>
        <dbReference type="ARBA" id="ARBA00023136"/>
    </source>
</evidence>
<keyword evidence="6 19" id="KW-1003">Cell membrane</keyword>
<sequence length="580" mass="63972">MTDATLIPQRLPKPLYPSVQGALPAMAYPALLIAFALFFLAPLGLHGLWIPDETRYAQAAQELLHGGNWVAPHFLGLRYFEKPIGGYWLIALGQAIFGDNLFGARIASALCTAATAGLVWLLGRRLWNDAWKSWSASLLYLSFGLSAGQAGYANIDPQLTLWLTLGLFACWFALESEQPRERWAGWALLGVACAMGFMTKGFLAWLLPVIVVAPYAVLHKRWRELLRGGPLAILLAVLPSLPWAIAVHRREADFWQFFFWNEHIRRFAGSNAQHAAPFWFFVPLLFAGALPWALLLVPSLRRAWRERRDARVAYLGLWFAMPFLFFSLSKGKLPTYILPCFVPLALLMAHTLVDKLRQRDVFAVSGNGLLNFVLGGAALLGVLVLQVVHPVYSQQPLPLCLALLVCLAWAACGFLQWLRPTRYWFAPAIGLWVLIALLPPAMPLSVVDNKMPDQFIARHLGELQAAKSLLSNELGAASALAWRLDRRDVTLLDVQGELQYGLSYLDASERKVASAEVSRWLAQHATQGPVGMVLSLSGKTGAQVPGWIPPGAAVYRENNLLIVITPARLAPTLAGSVPGN</sequence>
<gene>
    <name evidence="19" type="primary">arnT</name>
    <name evidence="21" type="ORF">HNP46_003031</name>
</gene>
<keyword evidence="9 19" id="KW-0441">Lipid A biosynthesis</keyword>
<evidence type="ECO:0000256" key="5">
    <source>
        <dbReference type="ARBA" id="ARBA00015532"/>
    </source>
</evidence>
<feature type="transmembrane region" description="Helical" evidence="19">
    <location>
        <begin position="102"/>
        <end position="122"/>
    </location>
</feature>
<dbReference type="PANTHER" id="PTHR33908:SF3">
    <property type="entry name" value="UNDECAPRENYL PHOSPHATE-ALPHA-4-AMINO-4-DEOXY-L-ARABINOSE ARABINOSYL TRANSFERASE"/>
    <property type="match status" value="1"/>
</dbReference>
<keyword evidence="16 19" id="KW-0472">Membrane</keyword>
<accession>A0A7W7KJW0</accession>
<evidence type="ECO:0000256" key="13">
    <source>
        <dbReference type="ARBA" id="ARBA00022985"/>
    </source>
</evidence>
<evidence type="ECO:0000256" key="8">
    <source>
        <dbReference type="ARBA" id="ARBA00022519"/>
    </source>
</evidence>
<comment type="subcellular location">
    <subcellularLocation>
        <location evidence="1">Cell inner membrane</location>
        <topology evidence="1">Multi-pass membrane protein</topology>
    </subcellularLocation>
    <subcellularLocation>
        <location evidence="19">Cell membrane</location>
        <topology evidence="19">Multi-pass membrane protein</topology>
    </subcellularLocation>
</comment>
<dbReference type="GO" id="GO:0010041">
    <property type="term" value="P:response to iron(III) ion"/>
    <property type="evidence" value="ECO:0007669"/>
    <property type="project" value="TreeGrafter"/>
</dbReference>
<dbReference type="GO" id="GO:0006493">
    <property type="term" value="P:protein O-linked glycosylation"/>
    <property type="evidence" value="ECO:0007669"/>
    <property type="project" value="InterPro"/>
</dbReference>
<dbReference type="InterPro" id="IPR050297">
    <property type="entry name" value="LipidA_mod_glycosyltrf_83"/>
</dbReference>
<dbReference type="NCBIfam" id="NF009784">
    <property type="entry name" value="PRK13279.1"/>
    <property type="match status" value="1"/>
</dbReference>
<dbReference type="GO" id="GO:0005886">
    <property type="term" value="C:plasma membrane"/>
    <property type="evidence" value="ECO:0007669"/>
    <property type="project" value="UniProtKB-SubCell"/>
</dbReference>
<dbReference type="EC" id="2.4.2.43" evidence="4 19"/>
<evidence type="ECO:0000259" key="20">
    <source>
        <dbReference type="Pfam" id="PF02366"/>
    </source>
</evidence>
<evidence type="ECO:0000256" key="3">
    <source>
        <dbReference type="ARBA" id="ARBA00010814"/>
    </source>
</evidence>
<evidence type="ECO:0000256" key="15">
    <source>
        <dbReference type="ARBA" id="ARBA00023098"/>
    </source>
</evidence>
<dbReference type="GO" id="GO:0009245">
    <property type="term" value="P:lipid A biosynthetic process"/>
    <property type="evidence" value="ECO:0007669"/>
    <property type="project" value="UniProtKB-UniRule"/>
</dbReference>
<evidence type="ECO:0000313" key="22">
    <source>
        <dbReference type="Proteomes" id="UP000566995"/>
    </source>
</evidence>
<evidence type="ECO:0000256" key="6">
    <source>
        <dbReference type="ARBA" id="ARBA00022475"/>
    </source>
</evidence>
<keyword evidence="8" id="KW-0997">Cell inner membrane</keyword>
<feature type="domain" description="ArnT-like N-terminal" evidence="20">
    <location>
        <begin position="27"/>
        <end position="258"/>
    </location>
</feature>
<comment type="catalytic activity">
    <reaction evidence="18 19">
        <text>4-amino-4-deoxy-alpha-L-arabinopyranosyl di-trans,octa-cis-undecaprenyl phosphate + lipid IVA = lipid IIA + di-trans,octa-cis-undecaprenyl phosphate.</text>
        <dbReference type="EC" id="2.4.2.43"/>
    </reaction>
</comment>
<dbReference type="EMBL" id="JACHLI010000010">
    <property type="protein sequence ID" value="MBB4864167.1"/>
    <property type="molecule type" value="Genomic_DNA"/>
</dbReference>
<evidence type="ECO:0000256" key="11">
    <source>
        <dbReference type="ARBA" id="ARBA00022679"/>
    </source>
</evidence>
<comment type="function">
    <text evidence="17 19">Catalyzes the transfer of the L-Ara4N moiety of the glycolipid undecaprenyl phosphate-alpha-L-Ara4N to lipid A. The modified arabinose is attached to lipid A and is required for resistance to polymyxin and cationic antimicrobial peptides.</text>
</comment>
<name>A0A7W7KJW0_PSENT</name>
<keyword evidence="7 19" id="KW-0444">Lipid biosynthesis</keyword>
<evidence type="ECO:0000256" key="17">
    <source>
        <dbReference type="ARBA" id="ARBA00025446"/>
    </source>
</evidence>
<dbReference type="HAMAP" id="MF_01165">
    <property type="entry name" value="ArnT_transfer"/>
    <property type="match status" value="1"/>
</dbReference>
<protein>
    <recommendedName>
        <fullName evidence="5 19">Undecaprenyl phosphate-alpha-4-amino-4-deoxy-L-arabinose arabinosyl transferase</fullName>
        <ecNumber evidence="4 19">2.4.2.43</ecNumber>
    </recommendedName>
    <alternativeName>
        <fullName evidence="19">4-amino-4-deoxy-L-arabinose lipid A transferase</fullName>
    </alternativeName>
    <alternativeName>
        <fullName evidence="19">Lipid IV(A) 4-amino-4-deoxy-L-arabinosyltransferase</fullName>
    </alternativeName>
    <alternativeName>
        <fullName evidence="19">Undecaprenyl phosphate-alpha-L-Ara4N transferase</fullName>
    </alternativeName>
</protein>
<dbReference type="GO" id="GO:0009103">
    <property type="term" value="P:lipopolysaccharide biosynthetic process"/>
    <property type="evidence" value="ECO:0007669"/>
    <property type="project" value="UniProtKB-KW"/>
</dbReference>
<feature type="transmembrane region" description="Helical" evidence="19">
    <location>
        <begin position="278"/>
        <end position="300"/>
    </location>
</feature>
<comment type="pathway">
    <text evidence="2 19">Lipopolysaccharide metabolism; 4-amino-4-deoxy-beta-L-arabinose-lipid A biosynthesis.</text>
</comment>
<evidence type="ECO:0000256" key="14">
    <source>
        <dbReference type="ARBA" id="ARBA00022989"/>
    </source>
</evidence>
<comment type="caution">
    <text evidence="21">The sequence shown here is derived from an EMBL/GenBank/DDBJ whole genome shotgun (WGS) entry which is preliminary data.</text>
</comment>
<feature type="transmembrane region" description="Helical" evidence="19">
    <location>
        <begin position="312"/>
        <end position="329"/>
    </location>
</feature>
<dbReference type="GO" id="GO:0103015">
    <property type="term" value="F:4-amino-4-deoxy-L-arabinose transferase activity"/>
    <property type="evidence" value="ECO:0007669"/>
    <property type="project" value="UniProtKB-EC"/>
</dbReference>
<evidence type="ECO:0000256" key="1">
    <source>
        <dbReference type="ARBA" id="ARBA00004429"/>
    </source>
</evidence>
<evidence type="ECO:0000256" key="2">
    <source>
        <dbReference type="ARBA" id="ARBA00005200"/>
    </source>
</evidence>
<feature type="transmembrane region" description="Helical" evidence="19">
    <location>
        <begin position="134"/>
        <end position="152"/>
    </location>
</feature>
<proteinExistence type="inferred from homology"/>
<evidence type="ECO:0000313" key="21">
    <source>
        <dbReference type="EMBL" id="MBB4864167.1"/>
    </source>
</evidence>
<feature type="transmembrane region" description="Helical" evidence="19">
    <location>
        <begin position="25"/>
        <end position="45"/>
    </location>
</feature>
<feature type="transmembrane region" description="Helical" evidence="19">
    <location>
        <begin position="186"/>
        <end position="213"/>
    </location>
</feature>
<evidence type="ECO:0000256" key="4">
    <source>
        <dbReference type="ARBA" id="ARBA00012056"/>
    </source>
</evidence>
<dbReference type="UniPathway" id="UPA00037"/>
<evidence type="ECO:0000256" key="12">
    <source>
        <dbReference type="ARBA" id="ARBA00022692"/>
    </source>
</evidence>
<dbReference type="Proteomes" id="UP000566995">
    <property type="component" value="Unassembled WGS sequence"/>
</dbReference>
<feature type="transmembrane region" description="Helical" evidence="19">
    <location>
        <begin position="395"/>
        <end position="417"/>
    </location>
</feature>
<feature type="transmembrane region" description="Helical" evidence="19">
    <location>
        <begin position="424"/>
        <end position="442"/>
    </location>
</feature>
<dbReference type="GO" id="GO:0000030">
    <property type="term" value="F:mannosyltransferase activity"/>
    <property type="evidence" value="ECO:0007669"/>
    <property type="project" value="InterPro"/>
</dbReference>
<keyword evidence="14 19" id="KW-1133">Transmembrane helix</keyword>
<dbReference type="Pfam" id="PF02366">
    <property type="entry name" value="PMT"/>
    <property type="match status" value="1"/>
</dbReference>
<keyword evidence="12 19" id="KW-0812">Transmembrane</keyword>
<reference evidence="21 22" key="1">
    <citation type="submission" date="2020-08" db="EMBL/GenBank/DDBJ databases">
        <title>Functional genomics of gut bacteria from endangered species of beetles.</title>
        <authorList>
            <person name="Carlos-Shanley C."/>
        </authorList>
    </citation>
    <scope>NUCLEOTIDE SEQUENCE [LARGE SCALE GENOMIC DNA]</scope>
    <source>
        <strain evidence="21 22">S00179</strain>
    </source>
</reference>
<dbReference type="AlphaFoldDB" id="A0A7W7KJW0"/>
<feature type="transmembrane region" description="Helical" evidence="19">
    <location>
        <begin position="335"/>
        <end position="356"/>
    </location>
</feature>
<evidence type="ECO:0000256" key="7">
    <source>
        <dbReference type="ARBA" id="ARBA00022516"/>
    </source>
</evidence>
<keyword evidence="15 19" id="KW-0443">Lipid metabolism</keyword>
<keyword evidence="11 19" id="KW-0808">Transferase</keyword>
<comment type="similarity">
    <text evidence="3 19">Belongs to the glycosyltransferase 83 family.</text>
</comment>
<feature type="transmembrane region" description="Helical" evidence="19">
    <location>
        <begin position="225"/>
        <end position="245"/>
    </location>
</feature>
<evidence type="ECO:0000256" key="18">
    <source>
        <dbReference type="ARBA" id="ARBA00034054"/>
    </source>
</evidence>
<evidence type="ECO:0000256" key="19">
    <source>
        <dbReference type="HAMAP-Rule" id="MF_01165"/>
    </source>
</evidence>
<keyword evidence="13 19" id="KW-0448">Lipopolysaccharide biosynthesis</keyword>
<dbReference type="InterPro" id="IPR022839">
    <property type="entry name" value="ArnT"/>
</dbReference>